<evidence type="ECO:0000256" key="1">
    <source>
        <dbReference type="ARBA" id="ARBA00001946"/>
    </source>
</evidence>
<dbReference type="InterPro" id="IPR037062">
    <property type="entry name" value="Malic_N_dom_sf"/>
</dbReference>
<dbReference type="GO" id="GO:0005739">
    <property type="term" value="C:mitochondrion"/>
    <property type="evidence" value="ECO:0007669"/>
    <property type="project" value="TreeGrafter"/>
</dbReference>
<dbReference type="InterPro" id="IPR036291">
    <property type="entry name" value="NAD(P)-bd_dom_sf"/>
</dbReference>
<dbReference type="PRINTS" id="PR00072">
    <property type="entry name" value="MALOXRDTASE"/>
</dbReference>
<feature type="domain" description="Malic enzyme NAD-binding" evidence="3">
    <location>
        <begin position="41"/>
        <end position="220"/>
    </location>
</feature>
<dbReference type="Gene3D" id="3.40.50.720">
    <property type="entry name" value="NAD(P)-binding Rossmann-like Domain"/>
    <property type="match status" value="2"/>
</dbReference>
<evidence type="ECO:0000259" key="3">
    <source>
        <dbReference type="SMART" id="SM00919"/>
    </source>
</evidence>
<dbReference type="InterPro" id="IPR046346">
    <property type="entry name" value="Aminoacid_DH-like_N_sf"/>
</dbReference>
<dbReference type="Proteomes" id="UP000710432">
    <property type="component" value="Unassembled WGS sequence"/>
</dbReference>
<gene>
    <name evidence="4" type="ORF">LTLLF_112415</name>
</gene>
<organism evidence="4 5">
    <name type="scientific">Microtus ochrogaster</name>
    <name type="common">Prairie vole</name>
    <dbReference type="NCBI Taxonomy" id="79684"/>
    <lineage>
        <taxon>Eukaryota</taxon>
        <taxon>Metazoa</taxon>
        <taxon>Chordata</taxon>
        <taxon>Craniata</taxon>
        <taxon>Vertebrata</taxon>
        <taxon>Euteleostomi</taxon>
        <taxon>Mammalia</taxon>
        <taxon>Eutheria</taxon>
        <taxon>Euarchontoglires</taxon>
        <taxon>Glires</taxon>
        <taxon>Rodentia</taxon>
        <taxon>Myomorpha</taxon>
        <taxon>Muroidea</taxon>
        <taxon>Cricetidae</taxon>
        <taxon>Arvicolinae</taxon>
        <taxon>Microtus</taxon>
    </lineage>
</organism>
<comment type="caution">
    <text evidence="4">The sequence shown here is derived from an EMBL/GenBank/DDBJ whole genome shotgun (WGS) entry which is preliminary data.</text>
</comment>
<dbReference type="InterPro" id="IPR015884">
    <property type="entry name" value="Malic_enzyme_CS"/>
</dbReference>
<comment type="cofactor">
    <cofactor evidence="1">
        <name>Mg(2+)</name>
        <dbReference type="ChEBI" id="CHEBI:18420"/>
    </cofactor>
</comment>
<evidence type="ECO:0000313" key="4">
    <source>
        <dbReference type="EMBL" id="KAH0519331.1"/>
    </source>
</evidence>
<name>A0A8J6GYH3_MICOH</name>
<protein>
    <submittedName>
        <fullName evidence="4">NADP-dependent malic enzyme</fullName>
    </submittedName>
</protein>
<dbReference type="SUPFAM" id="SSF51735">
    <property type="entry name" value="NAD(P)-binding Rossmann-fold domains"/>
    <property type="match status" value="1"/>
</dbReference>
<dbReference type="GO" id="GO:0004473">
    <property type="term" value="F:malate dehydrogenase (decarboxylating) (NADP+) activity"/>
    <property type="evidence" value="ECO:0007669"/>
    <property type="project" value="TreeGrafter"/>
</dbReference>
<dbReference type="AlphaFoldDB" id="A0A8J6GYH3"/>
<dbReference type="PANTHER" id="PTHR23406">
    <property type="entry name" value="MALIC ENZYME-RELATED"/>
    <property type="match status" value="1"/>
</dbReference>
<proteinExistence type="predicted"/>
<accession>A0A8J6GYH3</accession>
<sequence>MFLPHRYGMNCLIQFEDFANLNAFRLLNKYRNKYCTFNDDIQGTASVAVAGLLAALRITKNKLSDQTVLFQGAGEAALGIAHLIVMAMEKEGLSKEKAIKKIWLVDSKGLIVKRVLTEVFTPVTGSHLTAVCCVVTVMESPDRGLHTCDWFTPDSSLLCDDSQRVLTGLHTCDWFTPDSSLLHERGRASLTEEKEVFAHEHEEMKSLEAIVQKIKPTALIGRQPFLNVLKTPLQSTGLCHEMVFSGHQCEGGVDEERKERPADI</sequence>
<dbReference type="EMBL" id="JAATJU010006840">
    <property type="protein sequence ID" value="KAH0519331.1"/>
    <property type="molecule type" value="Genomic_DNA"/>
</dbReference>
<dbReference type="InterPro" id="IPR012302">
    <property type="entry name" value="Malic_NAD-bd"/>
</dbReference>
<dbReference type="PROSITE" id="PS00331">
    <property type="entry name" value="MALIC_ENZYMES"/>
    <property type="match status" value="1"/>
</dbReference>
<dbReference type="GO" id="GO:0006108">
    <property type="term" value="P:malate metabolic process"/>
    <property type="evidence" value="ECO:0007669"/>
    <property type="project" value="TreeGrafter"/>
</dbReference>
<dbReference type="InterPro" id="IPR001891">
    <property type="entry name" value="Malic_OxRdtase"/>
</dbReference>
<evidence type="ECO:0000313" key="5">
    <source>
        <dbReference type="Proteomes" id="UP000710432"/>
    </source>
</evidence>
<dbReference type="PANTHER" id="PTHR23406:SF17">
    <property type="entry name" value="NADP-DEPENDENT MALIC ENZYME"/>
    <property type="match status" value="1"/>
</dbReference>
<dbReference type="SUPFAM" id="SSF53223">
    <property type="entry name" value="Aminoacid dehydrogenase-like, N-terminal domain"/>
    <property type="match status" value="1"/>
</dbReference>
<dbReference type="Pfam" id="PF03949">
    <property type="entry name" value="Malic_M"/>
    <property type="match status" value="1"/>
</dbReference>
<dbReference type="GO" id="GO:0051287">
    <property type="term" value="F:NAD binding"/>
    <property type="evidence" value="ECO:0007669"/>
    <property type="project" value="InterPro"/>
</dbReference>
<keyword evidence="2" id="KW-0560">Oxidoreductase</keyword>
<dbReference type="Gene3D" id="3.40.50.10380">
    <property type="entry name" value="Malic enzyme, N-terminal domain"/>
    <property type="match status" value="1"/>
</dbReference>
<evidence type="ECO:0000256" key="2">
    <source>
        <dbReference type="ARBA" id="ARBA00023002"/>
    </source>
</evidence>
<reference evidence="4" key="1">
    <citation type="submission" date="2020-03" db="EMBL/GenBank/DDBJ databases">
        <title>Studies in the Genomics of Life Span.</title>
        <authorList>
            <person name="Glass D."/>
        </authorList>
    </citation>
    <scope>NUCLEOTIDE SEQUENCE</scope>
    <source>
        <strain evidence="4">LTLLF</strain>
        <tissue evidence="4">Muscle</tissue>
    </source>
</reference>
<dbReference type="SMART" id="SM00919">
    <property type="entry name" value="Malic_M"/>
    <property type="match status" value="1"/>
</dbReference>